<reference evidence="2" key="2">
    <citation type="journal article" date="2018" name="Plant J.">
        <title>The Sorghum bicolor reference genome: improved assembly, gene annotations, a transcriptome atlas, and signatures of genome organization.</title>
        <authorList>
            <person name="McCormick R.F."/>
            <person name="Truong S.K."/>
            <person name="Sreedasyam A."/>
            <person name="Jenkins J."/>
            <person name="Shu S."/>
            <person name="Sims D."/>
            <person name="Kennedy M."/>
            <person name="Amirebrahimi M."/>
            <person name="Weers B.D."/>
            <person name="McKinley B."/>
            <person name="Mattison A."/>
            <person name="Morishige D.T."/>
            <person name="Grimwood J."/>
            <person name="Schmutz J."/>
            <person name="Mullet J.E."/>
        </authorList>
    </citation>
    <scope>NUCLEOTIDE SEQUENCE [LARGE SCALE GENOMIC DNA]</scope>
    <source>
        <strain evidence="2">cv. BTx623</strain>
    </source>
</reference>
<proteinExistence type="predicted"/>
<protein>
    <submittedName>
        <fullName evidence="1">Uncharacterized protein</fullName>
    </submittedName>
</protein>
<dbReference type="Proteomes" id="UP000000768">
    <property type="component" value="Chromosome 2"/>
</dbReference>
<organism evidence="1 2">
    <name type="scientific">Sorghum bicolor</name>
    <name type="common">Sorghum</name>
    <name type="synonym">Sorghum vulgare</name>
    <dbReference type="NCBI Taxonomy" id="4558"/>
    <lineage>
        <taxon>Eukaryota</taxon>
        <taxon>Viridiplantae</taxon>
        <taxon>Streptophyta</taxon>
        <taxon>Embryophyta</taxon>
        <taxon>Tracheophyta</taxon>
        <taxon>Spermatophyta</taxon>
        <taxon>Magnoliopsida</taxon>
        <taxon>Liliopsida</taxon>
        <taxon>Poales</taxon>
        <taxon>Poaceae</taxon>
        <taxon>PACMAD clade</taxon>
        <taxon>Panicoideae</taxon>
        <taxon>Andropogonodae</taxon>
        <taxon>Andropogoneae</taxon>
        <taxon>Sorghinae</taxon>
        <taxon>Sorghum</taxon>
    </lineage>
</organism>
<reference evidence="1 2" key="1">
    <citation type="journal article" date="2009" name="Nature">
        <title>The Sorghum bicolor genome and the diversification of grasses.</title>
        <authorList>
            <person name="Paterson A.H."/>
            <person name="Bowers J.E."/>
            <person name="Bruggmann R."/>
            <person name="Dubchak I."/>
            <person name="Grimwood J."/>
            <person name="Gundlach H."/>
            <person name="Haberer G."/>
            <person name="Hellsten U."/>
            <person name="Mitros T."/>
            <person name="Poliakov A."/>
            <person name="Schmutz J."/>
            <person name="Spannagl M."/>
            <person name="Tang H."/>
            <person name="Wang X."/>
            <person name="Wicker T."/>
            <person name="Bharti A.K."/>
            <person name="Chapman J."/>
            <person name="Feltus F.A."/>
            <person name="Gowik U."/>
            <person name="Grigoriev I.V."/>
            <person name="Lyons E."/>
            <person name="Maher C.A."/>
            <person name="Martis M."/>
            <person name="Narechania A."/>
            <person name="Otillar R.P."/>
            <person name="Penning B.W."/>
            <person name="Salamov A.A."/>
            <person name="Wang Y."/>
            <person name="Zhang L."/>
            <person name="Carpita N.C."/>
            <person name="Freeling M."/>
            <person name="Gingle A.R."/>
            <person name="Hash C.T."/>
            <person name="Keller B."/>
            <person name="Klein P."/>
            <person name="Kresovich S."/>
            <person name="McCann M.C."/>
            <person name="Ming R."/>
            <person name="Peterson D.G."/>
            <person name="Mehboob-ur-Rahman"/>
            <person name="Ware D."/>
            <person name="Westhoff P."/>
            <person name="Mayer K.F."/>
            <person name="Messing J."/>
            <person name="Rokhsar D.S."/>
        </authorList>
    </citation>
    <scope>NUCLEOTIDE SEQUENCE [LARGE SCALE GENOMIC DNA]</scope>
    <source>
        <strain evidence="2">cv. BTx623</strain>
    </source>
</reference>
<sequence>MRQRCYGCLRRVGAGIARAFSWATTASGVHSRQGSAMLAAEQRHMARGLLTVGRVWRHRLLMRGPRWRIWRTLEAVAASHLEAGVASGSVCGGESPGRHASEGTPG</sequence>
<keyword evidence="2" id="KW-1185">Reference proteome</keyword>
<dbReference type="AlphaFoldDB" id="A0A1W0W5C2"/>
<gene>
    <name evidence="1" type="ORF">SORBI_3002G209500</name>
</gene>
<name>A0A1W0W5C2_SORBI</name>
<accession>A0A1W0W5C2</accession>
<evidence type="ECO:0000313" key="2">
    <source>
        <dbReference type="Proteomes" id="UP000000768"/>
    </source>
</evidence>
<dbReference type="EMBL" id="CM000761">
    <property type="protein sequence ID" value="OQU89543.1"/>
    <property type="molecule type" value="Genomic_DNA"/>
</dbReference>
<dbReference type="Gramene" id="OQU89543">
    <property type="protein sequence ID" value="OQU89543"/>
    <property type="gene ID" value="SORBI_3002G209500"/>
</dbReference>
<evidence type="ECO:0000313" key="1">
    <source>
        <dbReference type="EMBL" id="OQU89543.1"/>
    </source>
</evidence>
<dbReference type="InParanoid" id="A0A1W0W5C2"/>